<evidence type="ECO:0008006" key="5">
    <source>
        <dbReference type="Google" id="ProtNLM"/>
    </source>
</evidence>
<gene>
    <name evidence="3" type="ORF">H3H32_03710</name>
</gene>
<dbReference type="EMBL" id="CP059732">
    <property type="protein sequence ID" value="QMW04075.1"/>
    <property type="molecule type" value="Genomic_DNA"/>
</dbReference>
<dbReference type="Proteomes" id="UP000515369">
    <property type="component" value="Chromosome"/>
</dbReference>
<evidence type="ECO:0000313" key="3">
    <source>
        <dbReference type="EMBL" id="QMW04075.1"/>
    </source>
</evidence>
<feature type="region of interest" description="Disordered" evidence="2">
    <location>
        <begin position="465"/>
        <end position="500"/>
    </location>
</feature>
<dbReference type="GO" id="GO:0000146">
    <property type="term" value="F:microfilament motor activity"/>
    <property type="evidence" value="ECO:0007669"/>
    <property type="project" value="TreeGrafter"/>
</dbReference>
<feature type="coiled-coil region" evidence="1">
    <location>
        <begin position="689"/>
        <end position="716"/>
    </location>
</feature>
<dbReference type="KEGG" id="sfol:H3H32_03710"/>
<dbReference type="GO" id="GO:0032982">
    <property type="term" value="C:myosin filament"/>
    <property type="evidence" value="ECO:0007669"/>
    <property type="project" value="TreeGrafter"/>
</dbReference>
<dbReference type="GO" id="GO:0016460">
    <property type="term" value="C:myosin II complex"/>
    <property type="evidence" value="ECO:0007669"/>
    <property type="project" value="TreeGrafter"/>
</dbReference>
<dbReference type="RefSeq" id="WP_182461331.1">
    <property type="nucleotide sequence ID" value="NZ_CP059732.1"/>
</dbReference>
<dbReference type="PANTHER" id="PTHR45615">
    <property type="entry name" value="MYOSIN HEAVY CHAIN, NON-MUSCLE"/>
    <property type="match status" value="1"/>
</dbReference>
<protein>
    <recommendedName>
        <fullName evidence="5">Tape measure protein</fullName>
    </recommendedName>
</protein>
<feature type="region of interest" description="Disordered" evidence="2">
    <location>
        <begin position="1217"/>
        <end position="1240"/>
    </location>
</feature>
<feature type="coiled-coil region" evidence="1">
    <location>
        <begin position="851"/>
        <end position="937"/>
    </location>
</feature>
<sequence>MVNLNEVASLTLQLNQGDVGKSIDTLNAKAKELKTTLKDIEKDGGKGSENWQKYKNELADVQKATAALKKDVDVTTLSYGQLDNLIKQLNKDLKTLKPGTDEFITAAKRLGDAEKQFKGVKDEVNKIKEGGDELGKPTLWNKISSGVSTMAKAFNAFMALQVIGFIVDIGKSIFETTAKFEKYGKVLETALGSQEEAKAAMGALKDLGAKTAYSVDELTEGYVKMVNRGLRPSQKEMVAMTDLAASQGKTFDQLVEAALDAQTGENERLKEFGISAKKAGDEVTFSFKGVNTTVKNTPEAIQGAIIAFGQMNGVAGQNAKMMETLEGKASNLGDNFDSLKVEIGDKLKPVFSGLLSLMGVGITVIRNLVGVLATLITGTVSYYKTLADFAVGAGGVMKNMAVAIKEFLSGNFEAAGKAWDQTKAAGAKVITDVKTNVKAGAAAVVAIWSDPANVQKAEFAGKKQGAAHGKGLTDEQKKALDKQAKEAEKARKADLKEHEKALKEREKANEKALEELAKLEAAAHVASIKDEMQREFAKLGSERDLKVEAIMRGIQDEKTKNLEIAALDKKLEEDVARVAGEFAEKKRKKAEEEEKARLEAKKFILEQERLAENALLNWRELTAKGNANLLADVHKDRLTIQYNATIEKLNAEEAAEKAKAAREITDKGQLATALTSIEDRYRNERQLSSAKNAAEIEKIEKELKEKKNAIWSETSNAFGALLKGDLSAFVDHANKIVQGEQEAWQKRLQENTEKYAAIGQMASQAAQFLANLAQQRADKEIAEAKRERDEKVAILNDQLATEKLAVDQATEAIKTTKEQASENIKTIKQTEAEKIKTLETLYSEMSNSESKADMEAEIDRTNQEATEKKTAAKAVHDDAVDNAKDEKQQKIDAAEATRDAEIASIQKRTDLDSATRKKMIEESKARAELEIKLAKEDFETKTKLSADEYEAKTKDATDEAKAKIKLLKELETADKDKAKELIQTAKDEAAAKVKTAEDEKAKKLKLLEQEKATRIQNKKDLEAAIEAEDKRAKAVEAAAKLKAWKAQQNADIASAVITGALATLKALASGFWPVNLVFAAATAVMTGIQVAMIKRQPQPSFDKGGFIPGGGRHGSTYGTGGLAIVDRATGREQGEMEGGEAIISREQTRANLPFIRRMFANARTPGKRSSPVTDFSGTAFRGPAFREGGLMDGQAWSGRMFRYGGYVPKRYEDGGVADYSSDGEGPLGGADQANQAQAQAVEQGKQQLKVLGEIQEAIKAADTSQQQAMSRLANSVTYSLDVSTRSNAQAMDNLATTTKNGLESLAFSTKTGLNGMGSQVASLKGSINAVEGAVYQVRDSVNGTTNAVYNTNQAGRLDNLIGAISVFGRIK</sequence>
<accession>A0A7G5GYY3</accession>
<feature type="compositionally biased region" description="Basic and acidic residues" evidence="2">
    <location>
        <begin position="471"/>
        <end position="500"/>
    </location>
</feature>
<dbReference type="PANTHER" id="PTHR45615:SF40">
    <property type="entry name" value="MYOSIN HEAVY CHAIN, NON-MUSCLE"/>
    <property type="match status" value="1"/>
</dbReference>
<feature type="coiled-coil region" evidence="1">
    <location>
        <begin position="968"/>
        <end position="1047"/>
    </location>
</feature>
<name>A0A7G5GYY3_9BACT</name>
<reference evidence="3 4" key="1">
    <citation type="submission" date="2020-07" db="EMBL/GenBank/DDBJ databases">
        <title>Spirosoma foliorum sp. nov., isolated from the leaves on the Nejang mountain Korea, Republic of.</title>
        <authorList>
            <person name="Ho H."/>
            <person name="Lee Y.-J."/>
            <person name="Nurcahyanto D.-A."/>
            <person name="Kim S.-G."/>
        </authorList>
    </citation>
    <scope>NUCLEOTIDE SEQUENCE [LARGE SCALE GENOMIC DNA]</scope>
    <source>
        <strain evidence="3 4">PL0136</strain>
    </source>
</reference>
<proteinExistence type="predicted"/>
<feature type="coiled-coil region" evidence="1">
    <location>
        <begin position="765"/>
        <end position="792"/>
    </location>
</feature>
<evidence type="ECO:0000313" key="4">
    <source>
        <dbReference type="Proteomes" id="UP000515369"/>
    </source>
</evidence>
<feature type="compositionally biased region" description="Low complexity" evidence="2">
    <location>
        <begin position="1230"/>
        <end position="1240"/>
    </location>
</feature>
<keyword evidence="4" id="KW-1185">Reference proteome</keyword>
<dbReference type="GO" id="GO:0005737">
    <property type="term" value="C:cytoplasm"/>
    <property type="evidence" value="ECO:0007669"/>
    <property type="project" value="TreeGrafter"/>
</dbReference>
<keyword evidence="1" id="KW-0175">Coiled coil</keyword>
<organism evidence="3 4">
    <name type="scientific">Spirosoma foliorum</name>
    <dbReference type="NCBI Taxonomy" id="2710596"/>
    <lineage>
        <taxon>Bacteria</taxon>
        <taxon>Pseudomonadati</taxon>
        <taxon>Bacteroidota</taxon>
        <taxon>Cytophagia</taxon>
        <taxon>Cytophagales</taxon>
        <taxon>Cytophagaceae</taxon>
        <taxon>Spirosoma</taxon>
    </lineage>
</organism>
<evidence type="ECO:0000256" key="1">
    <source>
        <dbReference type="SAM" id="Coils"/>
    </source>
</evidence>
<dbReference type="GO" id="GO:0051015">
    <property type="term" value="F:actin filament binding"/>
    <property type="evidence" value="ECO:0007669"/>
    <property type="project" value="TreeGrafter"/>
</dbReference>
<evidence type="ECO:0000256" key="2">
    <source>
        <dbReference type="SAM" id="MobiDB-lite"/>
    </source>
</evidence>